<dbReference type="EMBL" id="FMUS01000013">
    <property type="protein sequence ID" value="SCY70418.1"/>
    <property type="molecule type" value="Genomic_DNA"/>
</dbReference>
<evidence type="ECO:0000256" key="3">
    <source>
        <dbReference type="ARBA" id="ARBA00022679"/>
    </source>
</evidence>
<accession>A0A1G5I513</accession>
<dbReference type="Gene3D" id="3.80.30.20">
    <property type="entry name" value="tm_1862 like domain"/>
    <property type="match status" value="1"/>
</dbReference>
<evidence type="ECO:0000256" key="1">
    <source>
        <dbReference type="ARBA" id="ARBA00001966"/>
    </source>
</evidence>
<dbReference type="SFLD" id="SFLDG01123">
    <property type="entry name" value="methyltransferase_(Class_B)"/>
    <property type="match status" value="1"/>
</dbReference>
<dbReference type="PANTHER" id="PTHR43409:SF7">
    <property type="entry name" value="BLL1977 PROTEIN"/>
    <property type="match status" value="1"/>
</dbReference>
<reference evidence="9 10" key="1">
    <citation type="submission" date="2016-10" db="EMBL/GenBank/DDBJ databases">
        <authorList>
            <person name="de Groot N.N."/>
        </authorList>
    </citation>
    <scope>NUCLEOTIDE SEQUENCE [LARGE SCALE GENOMIC DNA]</scope>
    <source>
        <strain evidence="9 10">DSM 18978</strain>
    </source>
</reference>
<keyword evidence="3" id="KW-0808">Transferase</keyword>
<dbReference type="PROSITE" id="PS51918">
    <property type="entry name" value="RADICAL_SAM"/>
    <property type="match status" value="1"/>
</dbReference>
<dbReference type="InterPro" id="IPR034466">
    <property type="entry name" value="Methyltransferase_Class_B"/>
</dbReference>
<organism evidence="9 10">
    <name type="scientific">Alkaliphilus peptidifermentans DSM 18978</name>
    <dbReference type="NCBI Taxonomy" id="1120976"/>
    <lineage>
        <taxon>Bacteria</taxon>
        <taxon>Bacillati</taxon>
        <taxon>Bacillota</taxon>
        <taxon>Clostridia</taxon>
        <taxon>Peptostreptococcales</taxon>
        <taxon>Natronincolaceae</taxon>
        <taxon>Alkaliphilus</taxon>
    </lineage>
</organism>
<dbReference type="RefSeq" id="WP_091543316.1">
    <property type="nucleotide sequence ID" value="NZ_FMUS01000013.1"/>
</dbReference>
<keyword evidence="10" id="KW-1185">Reference proteome</keyword>
<gene>
    <name evidence="9" type="ORF">SAMN03080606_02230</name>
</gene>
<evidence type="ECO:0000256" key="6">
    <source>
        <dbReference type="ARBA" id="ARBA00023004"/>
    </source>
</evidence>
<dbReference type="GO" id="GO:0003824">
    <property type="term" value="F:catalytic activity"/>
    <property type="evidence" value="ECO:0007669"/>
    <property type="project" value="InterPro"/>
</dbReference>
<dbReference type="AlphaFoldDB" id="A0A1G5I513"/>
<comment type="cofactor">
    <cofactor evidence="1">
        <name>[4Fe-4S] cluster</name>
        <dbReference type="ChEBI" id="CHEBI:49883"/>
    </cofactor>
</comment>
<sequence length="436" mass="50227">MKRILIMAPAMNGPGGNRKFNSQWPLWLEKEVNNHLWRLVTPALLTLAALTDKSKYIIDVVDEEFQQVDTEAYYDIVAMYTITPNAKRAYSWSRYFKARGSWVALGGVHATIIPKEASEYADTVLVGEGEYIWPQFLKDFQEGKPQDLYFQPFGEVKVNDSPLPAFEFIPESGRRIVPIQTARGCPHGCRFCNVKNLYGREYRSKSIEKVGEEVNRVMDLCKGSTIYFTDDNLFCHMERAKRLLYLLGDYRAMWYTNSDLSFGMNEEFIKLAYKSGCRQVLIGFESITAKNLKDIDYTNFKMRHIPLYQETIERIQSNGIGVVGSFIVGLDGDDCSVFDTLADFIFQTKLYGVSITVNTPYPGTEIFKTMDSRNRISSYDWDQYTIFQPVIKSSHMTYEELNKGYINLLKQINSPAYTAQKLQYFKENIKNLRGSK</sequence>
<dbReference type="Proteomes" id="UP000198636">
    <property type="component" value="Unassembled WGS sequence"/>
</dbReference>
<dbReference type="InterPro" id="IPR023404">
    <property type="entry name" value="rSAM_horseshoe"/>
</dbReference>
<protein>
    <submittedName>
        <fullName evidence="9">Radical SAM superfamily enzyme YgiQ, UPF0313 family</fullName>
    </submittedName>
</protein>
<name>A0A1G5I513_9FIRM</name>
<evidence type="ECO:0000259" key="8">
    <source>
        <dbReference type="PROSITE" id="PS51918"/>
    </source>
</evidence>
<keyword evidence="7" id="KW-0411">Iron-sulfur</keyword>
<dbReference type="SUPFAM" id="SSF102114">
    <property type="entry name" value="Radical SAM enzymes"/>
    <property type="match status" value="1"/>
</dbReference>
<dbReference type="SFLD" id="SFLDS00029">
    <property type="entry name" value="Radical_SAM"/>
    <property type="match status" value="1"/>
</dbReference>
<dbReference type="InterPro" id="IPR006638">
    <property type="entry name" value="Elp3/MiaA/NifB-like_rSAM"/>
</dbReference>
<evidence type="ECO:0000313" key="9">
    <source>
        <dbReference type="EMBL" id="SCY70418.1"/>
    </source>
</evidence>
<dbReference type="Pfam" id="PF04055">
    <property type="entry name" value="Radical_SAM"/>
    <property type="match status" value="1"/>
</dbReference>
<evidence type="ECO:0000256" key="4">
    <source>
        <dbReference type="ARBA" id="ARBA00022691"/>
    </source>
</evidence>
<dbReference type="OrthoDB" id="9801424at2"/>
<evidence type="ECO:0000256" key="5">
    <source>
        <dbReference type="ARBA" id="ARBA00022723"/>
    </source>
</evidence>
<keyword evidence="5" id="KW-0479">Metal-binding</keyword>
<dbReference type="PANTHER" id="PTHR43409">
    <property type="entry name" value="ANAEROBIC MAGNESIUM-PROTOPORPHYRIN IX MONOMETHYL ESTER CYCLASE-RELATED"/>
    <property type="match status" value="1"/>
</dbReference>
<keyword evidence="6" id="KW-0408">Iron</keyword>
<dbReference type="CDD" id="cd01335">
    <property type="entry name" value="Radical_SAM"/>
    <property type="match status" value="1"/>
</dbReference>
<dbReference type="GO" id="GO:0046872">
    <property type="term" value="F:metal ion binding"/>
    <property type="evidence" value="ECO:0007669"/>
    <property type="project" value="UniProtKB-KW"/>
</dbReference>
<proteinExistence type="predicted"/>
<evidence type="ECO:0000256" key="2">
    <source>
        <dbReference type="ARBA" id="ARBA00022603"/>
    </source>
</evidence>
<keyword evidence="2" id="KW-0489">Methyltransferase</keyword>
<evidence type="ECO:0000256" key="7">
    <source>
        <dbReference type="ARBA" id="ARBA00023014"/>
    </source>
</evidence>
<feature type="domain" description="Radical SAM core" evidence="8">
    <location>
        <begin position="171"/>
        <end position="399"/>
    </location>
</feature>
<dbReference type="SFLD" id="SFLDG01082">
    <property type="entry name" value="B12-binding_domain_containing"/>
    <property type="match status" value="1"/>
</dbReference>
<dbReference type="InterPro" id="IPR007197">
    <property type="entry name" value="rSAM"/>
</dbReference>
<dbReference type="InterPro" id="IPR058240">
    <property type="entry name" value="rSAM_sf"/>
</dbReference>
<evidence type="ECO:0000313" key="10">
    <source>
        <dbReference type="Proteomes" id="UP000198636"/>
    </source>
</evidence>
<keyword evidence="4" id="KW-0949">S-adenosyl-L-methionine</keyword>
<dbReference type="GO" id="GO:0051539">
    <property type="term" value="F:4 iron, 4 sulfur cluster binding"/>
    <property type="evidence" value="ECO:0007669"/>
    <property type="project" value="UniProtKB-KW"/>
</dbReference>
<dbReference type="Gene3D" id="3.40.50.280">
    <property type="entry name" value="Cobalamin-binding domain"/>
    <property type="match status" value="1"/>
</dbReference>
<dbReference type="InterPro" id="IPR051198">
    <property type="entry name" value="BchE-like"/>
</dbReference>
<dbReference type="SMART" id="SM00729">
    <property type="entry name" value="Elp3"/>
    <property type="match status" value="1"/>
</dbReference>
<dbReference type="STRING" id="1120976.SAMN03080606_02230"/>
<dbReference type="GO" id="GO:0005829">
    <property type="term" value="C:cytosol"/>
    <property type="evidence" value="ECO:0007669"/>
    <property type="project" value="TreeGrafter"/>
</dbReference>